<sequence length="123" mass="12957">MLKPLLVLIAISQLVLAALTLLVPVQFATWMGLTPPPADSAYLMAMLGTRFLVLGLGLLVQARRSQPDPGWVLTMAAIQVGDFAAGALLLVQGTIAVPSAALPMTNAALFALGLWSFRPRHPA</sequence>
<proteinExistence type="predicted"/>
<name>A0AAE4YB69_9RHOB</name>
<keyword evidence="1" id="KW-1133">Transmembrane helix</keyword>
<feature type="transmembrane region" description="Helical" evidence="1">
    <location>
        <begin position="72"/>
        <end position="91"/>
    </location>
</feature>
<dbReference type="EMBL" id="JAABNR010000023">
    <property type="protein sequence ID" value="NBZ89446.1"/>
    <property type="molecule type" value="Genomic_DNA"/>
</dbReference>
<keyword evidence="3" id="KW-1185">Reference proteome</keyword>
<evidence type="ECO:0000313" key="3">
    <source>
        <dbReference type="Proteomes" id="UP001193501"/>
    </source>
</evidence>
<comment type="caution">
    <text evidence="2">The sequence shown here is derived from an EMBL/GenBank/DDBJ whole genome shotgun (WGS) entry which is preliminary data.</text>
</comment>
<feature type="transmembrane region" description="Helical" evidence="1">
    <location>
        <begin position="41"/>
        <end position="60"/>
    </location>
</feature>
<organism evidence="2 3">
    <name type="scientific">Stagnihabitans tardus</name>
    <dbReference type="NCBI Taxonomy" id="2699202"/>
    <lineage>
        <taxon>Bacteria</taxon>
        <taxon>Pseudomonadati</taxon>
        <taxon>Pseudomonadota</taxon>
        <taxon>Alphaproteobacteria</taxon>
        <taxon>Rhodobacterales</taxon>
        <taxon>Paracoccaceae</taxon>
        <taxon>Stagnihabitans</taxon>
    </lineage>
</organism>
<gene>
    <name evidence="2" type="ORF">GV832_17805</name>
</gene>
<keyword evidence="1" id="KW-0812">Transmembrane</keyword>
<keyword evidence="1" id="KW-0472">Membrane</keyword>
<dbReference type="AlphaFoldDB" id="A0AAE4YB69"/>
<accession>A0AAE4YB69</accession>
<dbReference type="RefSeq" id="WP_168776245.1">
    <property type="nucleotide sequence ID" value="NZ_JAABNR010000023.1"/>
</dbReference>
<protein>
    <submittedName>
        <fullName evidence="2">Uncharacterized protein</fullName>
    </submittedName>
</protein>
<reference evidence="2" key="1">
    <citation type="submission" date="2020-01" db="EMBL/GenBank/DDBJ databases">
        <authorList>
            <person name="Chen W.-M."/>
        </authorList>
    </citation>
    <scope>NUCLEOTIDE SEQUENCE</scope>
    <source>
        <strain evidence="2">CYK-10</strain>
    </source>
</reference>
<dbReference type="Proteomes" id="UP001193501">
    <property type="component" value="Unassembled WGS sequence"/>
</dbReference>
<evidence type="ECO:0000256" key="1">
    <source>
        <dbReference type="SAM" id="Phobius"/>
    </source>
</evidence>
<feature type="transmembrane region" description="Helical" evidence="1">
    <location>
        <begin position="97"/>
        <end position="117"/>
    </location>
</feature>
<evidence type="ECO:0000313" key="2">
    <source>
        <dbReference type="EMBL" id="NBZ89446.1"/>
    </source>
</evidence>